<proteinExistence type="inferred from homology"/>
<dbReference type="KEGG" id="mng:MNEG_9433"/>
<feature type="transmembrane region" description="Helical" evidence="6">
    <location>
        <begin position="233"/>
        <end position="257"/>
    </location>
</feature>
<protein>
    <submittedName>
        <fullName evidence="8">Putative allantoin permease</fullName>
    </submittedName>
</protein>
<sequence length="465" mass="47429">MAALWVSLVVSTTTLMLAGSLVDLGMSWSQGVFTVFVGNLVTLVPLVLNAYPGTKYGIPFPVLARASFGIKGANLPALSRGLVACGWFGINTTIGGSSIFQMLQAATGGAISATVIPWLGISPPELACFGLFWAIQVAIIVQGINSIKAIEKYSAPVLVALALALLAWAVASAGGFGPMLSAPSRLATAGEFTRVFVPAVTAQVGYWATLALNIPDFARYATSQRAQLLGQAWGLPVTMALFSFVGLAVTSASAVIYGAPIIDPVQLLSRTRQPAAILVSLLGLILATLTTNIAANVVGPANACVNLAPRAISFATGGVITAVLGAVIMPWRLLSSSSAFVGWLVAYSSLLGPVIGVIIADFWIVRGRTLDVDGLYSTSPQGPYFYSRGYNRAAVAAVLAGVAPCLPGMAAALGLSSSPAGPFFAAVYDAAWFVGAAVATGVYVLLMRPATSGEAAGGGAAASPA</sequence>
<reference evidence="8 9" key="1">
    <citation type="journal article" date="2013" name="BMC Genomics">
        <title>Reconstruction of the lipid metabolism for the microalga Monoraphidium neglectum from its genome sequence reveals characteristics suitable for biofuel production.</title>
        <authorList>
            <person name="Bogen C."/>
            <person name="Al-Dilaimi A."/>
            <person name="Albersmeier A."/>
            <person name="Wichmann J."/>
            <person name="Grundmann M."/>
            <person name="Rupp O."/>
            <person name="Lauersen K.J."/>
            <person name="Blifernez-Klassen O."/>
            <person name="Kalinowski J."/>
            <person name="Goesmann A."/>
            <person name="Mussgnug J.H."/>
            <person name="Kruse O."/>
        </authorList>
    </citation>
    <scope>NUCLEOTIDE SEQUENCE [LARGE SCALE GENOMIC DNA]</scope>
    <source>
        <strain evidence="8 9">SAG 48.87</strain>
    </source>
</reference>
<feature type="transmembrane region" description="Helical" evidence="6">
    <location>
        <begin position="28"/>
        <end position="48"/>
    </location>
</feature>
<feature type="transmembrane region" description="Helical" evidence="6">
    <location>
        <begin position="157"/>
        <end position="180"/>
    </location>
</feature>
<comment type="subcellular location">
    <subcellularLocation>
        <location evidence="1">Membrane</location>
        <topology evidence="1">Multi-pass membrane protein</topology>
    </subcellularLocation>
</comment>
<feature type="transmembrane region" description="Helical" evidence="6">
    <location>
        <begin position="393"/>
        <end position="413"/>
    </location>
</feature>
<evidence type="ECO:0000256" key="3">
    <source>
        <dbReference type="ARBA" id="ARBA00022692"/>
    </source>
</evidence>
<feature type="chain" id="PRO_5002247468" evidence="7">
    <location>
        <begin position="19"/>
        <end position="465"/>
    </location>
</feature>
<feature type="transmembrane region" description="Helical" evidence="6">
    <location>
        <begin position="425"/>
        <end position="446"/>
    </location>
</feature>
<dbReference type="STRING" id="145388.A0A0D2M4S4"/>
<keyword evidence="3 6" id="KW-0812">Transmembrane</keyword>
<dbReference type="AlphaFoldDB" id="A0A0D2M4S4"/>
<evidence type="ECO:0000256" key="1">
    <source>
        <dbReference type="ARBA" id="ARBA00004141"/>
    </source>
</evidence>
<dbReference type="Proteomes" id="UP000054498">
    <property type="component" value="Unassembled WGS sequence"/>
</dbReference>
<keyword evidence="4 6" id="KW-1133">Transmembrane helix</keyword>
<dbReference type="Gene3D" id="1.10.4160.10">
    <property type="entry name" value="Hydantoin permease"/>
    <property type="match status" value="1"/>
</dbReference>
<dbReference type="PANTHER" id="PTHR30618:SF0">
    <property type="entry name" value="PURINE-URACIL PERMEASE NCS1"/>
    <property type="match status" value="1"/>
</dbReference>
<dbReference type="PANTHER" id="PTHR30618">
    <property type="entry name" value="NCS1 FAMILY PURINE/PYRIMIDINE TRANSPORTER"/>
    <property type="match status" value="1"/>
</dbReference>
<dbReference type="GeneID" id="25742308"/>
<organism evidence="8 9">
    <name type="scientific">Monoraphidium neglectum</name>
    <dbReference type="NCBI Taxonomy" id="145388"/>
    <lineage>
        <taxon>Eukaryota</taxon>
        <taxon>Viridiplantae</taxon>
        <taxon>Chlorophyta</taxon>
        <taxon>core chlorophytes</taxon>
        <taxon>Chlorophyceae</taxon>
        <taxon>CS clade</taxon>
        <taxon>Sphaeropleales</taxon>
        <taxon>Selenastraceae</taxon>
        <taxon>Monoraphidium</taxon>
    </lineage>
</organism>
<evidence type="ECO:0000313" key="9">
    <source>
        <dbReference type="Proteomes" id="UP000054498"/>
    </source>
</evidence>
<dbReference type="Pfam" id="PF02133">
    <property type="entry name" value="Transp_cyt_pur"/>
    <property type="match status" value="1"/>
</dbReference>
<feature type="transmembrane region" description="Helical" evidence="6">
    <location>
        <begin position="277"/>
        <end position="299"/>
    </location>
</feature>
<dbReference type="EMBL" id="KK102153">
    <property type="protein sequence ID" value="KIY98529.1"/>
    <property type="molecule type" value="Genomic_DNA"/>
</dbReference>
<dbReference type="OrthoDB" id="2018619at2759"/>
<dbReference type="InterPro" id="IPR001248">
    <property type="entry name" value="Pur-cyt_permease"/>
</dbReference>
<comment type="similarity">
    <text evidence="2">Belongs to the purine-cytosine permease (2.A.39) family.</text>
</comment>
<evidence type="ECO:0000313" key="8">
    <source>
        <dbReference type="EMBL" id="KIY98529.1"/>
    </source>
</evidence>
<dbReference type="InterPro" id="IPR045225">
    <property type="entry name" value="Uracil/uridine/allantoin_perm"/>
</dbReference>
<dbReference type="RefSeq" id="XP_013897549.1">
    <property type="nucleotide sequence ID" value="XM_014042095.1"/>
</dbReference>
<keyword evidence="7" id="KW-0732">Signal</keyword>
<feature type="transmembrane region" description="Helical" evidence="6">
    <location>
        <begin position="311"/>
        <end position="334"/>
    </location>
</feature>
<evidence type="ECO:0000256" key="6">
    <source>
        <dbReference type="SAM" id="Phobius"/>
    </source>
</evidence>
<evidence type="ECO:0000256" key="7">
    <source>
        <dbReference type="SAM" id="SignalP"/>
    </source>
</evidence>
<keyword evidence="5 6" id="KW-0472">Membrane</keyword>
<feature type="signal peptide" evidence="7">
    <location>
        <begin position="1"/>
        <end position="18"/>
    </location>
</feature>
<evidence type="ECO:0000256" key="2">
    <source>
        <dbReference type="ARBA" id="ARBA00008974"/>
    </source>
</evidence>
<feature type="transmembrane region" description="Helical" evidence="6">
    <location>
        <begin position="192"/>
        <end position="212"/>
    </location>
</feature>
<dbReference type="GO" id="GO:0005886">
    <property type="term" value="C:plasma membrane"/>
    <property type="evidence" value="ECO:0007669"/>
    <property type="project" value="TreeGrafter"/>
</dbReference>
<keyword evidence="9" id="KW-1185">Reference proteome</keyword>
<dbReference type="GO" id="GO:0015205">
    <property type="term" value="F:nucleobase transmembrane transporter activity"/>
    <property type="evidence" value="ECO:0007669"/>
    <property type="project" value="TreeGrafter"/>
</dbReference>
<gene>
    <name evidence="8" type="ORF">MNEG_9433</name>
</gene>
<feature type="transmembrane region" description="Helical" evidence="6">
    <location>
        <begin position="340"/>
        <end position="365"/>
    </location>
</feature>
<name>A0A0D2M4S4_9CHLO</name>
<evidence type="ECO:0000256" key="4">
    <source>
        <dbReference type="ARBA" id="ARBA00022989"/>
    </source>
</evidence>
<dbReference type="CDD" id="cd11485">
    <property type="entry name" value="SLC-NCS1sbd_YbbW-like"/>
    <property type="match status" value="1"/>
</dbReference>
<evidence type="ECO:0000256" key="5">
    <source>
        <dbReference type="ARBA" id="ARBA00023136"/>
    </source>
</evidence>
<accession>A0A0D2M4S4</accession>